<dbReference type="Gene3D" id="3.90.550.10">
    <property type="entry name" value="Spore Coat Polysaccharide Biosynthesis Protein SpsA, Chain A"/>
    <property type="match status" value="1"/>
</dbReference>
<name>A0ABN1II76_9FLAO</name>
<dbReference type="RefSeq" id="WP_343910617.1">
    <property type="nucleotide sequence ID" value="NZ_BAAAGE010000001.1"/>
</dbReference>
<dbReference type="SUPFAM" id="SSF53448">
    <property type="entry name" value="Nucleotide-diphospho-sugar transferases"/>
    <property type="match status" value="1"/>
</dbReference>
<proteinExistence type="predicted"/>
<gene>
    <name evidence="2" type="ORF">GCM10009430_07340</name>
</gene>
<dbReference type="InterPro" id="IPR029044">
    <property type="entry name" value="Nucleotide-diphossugar_trans"/>
</dbReference>
<evidence type="ECO:0000259" key="1">
    <source>
        <dbReference type="Pfam" id="PF00535"/>
    </source>
</evidence>
<dbReference type="EMBL" id="BAAAGE010000001">
    <property type="protein sequence ID" value="GAA0714323.1"/>
    <property type="molecule type" value="Genomic_DNA"/>
</dbReference>
<protein>
    <submittedName>
        <fullName evidence="2">Glycosyltransferase family 2 protein</fullName>
    </submittedName>
</protein>
<dbReference type="Pfam" id="PF00535">
    <property type="entry name" value="Glycos_transf_2"/>
    <property type="match status" value="1"/>
</dbReference>
<dbReference type="Proteomes" id="UP001501758">
    <property type="component" value="Unassembled WGS sequence"/>
</dbReference>
<dbReference type="InterPro" id="IPR001173">
    <property type="entry name" value="Glyco_trans_2-like"/>
</dbReference>
<dbReference type="PANTHER" id="PTHR22916">
    <property type="entry name" value="GLYCOSYLTRANSFERASE"/>
    <property type="match status" value="1"/>
</dbReference>
<evidence type="ECO:0000313" key="3">
    <source>
        <dbReference type="Proteomes" id="UP001501758"/>
    </source>
</evidence>
<organism evidence="2 3">
    <name type="scientific">Aquimarina litoralis</name>
    <dbReference type="NCBI Taxonomy" id="584605"/>
    <lineage>
        <taxon>Bacteria</taxon>
        <taxon>Pseudomonadati</taxon>
        <taxon>Bacteroidota</taxon>
        <taxon>Flavobacteriia</taxon>
        <taxon>Flavobacteriales</taxon>
        <taxon>Flavobacteriaceae</taxon>
        <taxon>Aquimarina</taxon>
    </lineage>
</organism>
<reference evidence="2 3" key="1">
    <citation type="journal article" date="2019" name="Int. J. Syst. Evol. Microbiol.">
        <title>The Global Catalogue of Microorganisms (GCM) 10K type strain sequencing project: providing services to taxonomists for standard genome sequencing and annotation.</title>
        <authorList>
            <consortium name="The Broad Institute Genomics Platform"/>
            <consortium name="The Broad Institute Genome Sequencing Center for Infectious Disease"/>
            <person name="Wu L."/>
            <person name="Ma J."/>
        </authorList>
    </citation>
    <scope>NUCLEOTIDE SEQUENCE [LARGE SCALE GENOMIC DNA]</scope>
    <source>
        <strain evidence="2 3">JCM 15974</strain>
    </source>
</reference>
<keyword evidence="3" id="KW-1185">Reference proteome</keyword>
<evidence type="ECO:0000313" key="2">
    <source>
        <dbReference type="EMBL" id="GAA0714323.1"/>
    </source>
</evidence>
<sequence>MNHKVTIITPSYNSAEYISETIDSVIKQTYENWEMLIVDDCSKDDSVAIINDYCLLDNRVRLIQLEKNGGAAVARNRAIKEAQGRFLAFLDSDDQWHPKKLEKQVGMMVNKNIPFTFTSYQLVSEEGELGRIIKSKAEVSYRNAIMSNPIGCLTVVIDIDFFGKVYMPLIKKRQDLGLWLKLLRKTNAIGIDENLALYRVRKDSISSNKFKLVKYHWILYREHEKTSFLKSIYYVLYYSVSKLLNILR</sequence>
<feature type="domain" description="Glycosyltransferase 2-like" evidence="1">
    <location>
        <begin position="6"/>
        <end position="111"/>
    </location>
</feature>
<dbReference type="PANTHER" id="PTHR22916:SF3">
    <property type="entry name" value="UDP-GLCNAC:BETAGAL BETA-1,3-N-ACETYLGLUCOSAMINYLTRANSFERASE-LIKE PROTEIN 1"/>
    <property type="match status" value="1"/>
</dbReference>
<dbReference type="CDD" id="cd00761">
    <property type="entry name" value="Glyco_tranf_GTA_type"/>
    <property type="match status" value="1"/>
</dbReference>
<comment type="caution">
    <text evidence="2">The sequence shown here is derived from an EMBL/GenBank/DDBJ whole genome shotgun (WGS) entry which is preliminary data.</text>
</comment>
<accession>A0ABN1II76</accession>